<evidence type="ECO:0000313" key="3">
    <source>
        <dbReference type="Proteomes" id="UP000321577"/>
    </source>
</evidence>
<reference evidence="2 3" key="1">
    <citation type="submission" date="2019-07" db="EMBL/GenBank/DDBJ databases">
        <title>Whole genome shotgun sequence of Brevifollis gellanilyticus NBRC 108608.</title>
        <authorList>
            <person name="Hosoyama A."/>
            <person name="Uohara A."/>
            <person name="Ohji S."/>
            <person name="Ichikawa N."/>
        </authorList>
    </citation>
    <scope>NUCLEOTIDE SEQUENCE [LARGE SCALE GENOMIC DNA]</scope>
    <source>
        <strain evidence="2 3">NBRC 108608</strain>
    </source>
</reference>
<protein>
    <submittedName>
        <fullName evidence="2">KaiB 1</fullName>
    </submittedName>
</protein>
<organism evidence="2 3">
    <name type="scientific">Brevifollis gellanilyticus</name>
    <dbReference type="NCBI Taxonomy" id="748831"/>
    <lineage>
        <taxon>Bacteria</taxon>
        <taxon>Pseudomonadati</taxon>
        <taxon>Verrucomicrobiota</taxon>
        <taxon>Verrucomicrobiia</taxon>
        <taxon>Verrucomicrobiales</taxon>
        <taxon>Verrucomicrobiaceae</taxon>
    </lineage>
</organism>
<dbReference type="SMART" id="SM01248">
    <property type="entry name" value="KaiB"/>
    <property type="match status" value="1"/>
</dbReference>
<dbReference type="PANTHER" id="PTHR41709:SF2">
    <property type="entry name" value="CIRCADIAN CLOCK PROTEIN KAIB2"/>
    <property type="match status" value="1"/>
</dbReference>
<dbReference type="InterPro" id="IPR036249">
    <property type="entry name" value="Thioredoxin-like_sf"/>
</dbReference>
<proteinExistence type="predicted"/>
<dbReference type="CDD" id="cd02978">
    <property type="entry name" value="KaiB_like"/>
    <property type="match status" value="1"/>
</dbReference>
<dbReference type="SUPFAM" id="SSF52833">
    <property type="entry name" value="Thioredoxin-like"/>
    <property type="match status" value="1"/>
</dbReference>
<dbReference type="OrthoDB" id="5458519at2"/>
<dbReference type="Pfam" id="PF07689">
    <property type="entry name" value="KaiB"/>
    <property type="match status" value="1"/>
</dbReference>
<dbReference type="RefSeq" id="WP_146853647.1">
    <property type="nucleotide sequence ID" value="NZ_BKAG01000041.1"/>
</dbReference>
<dbReference type="Proteomes" id="UP000321577">
    <property type="component" value="Unassembled WGS sequence"/>
</dbReference>
<dbReference type="GO" id="GO:0048511">
    <property type="term" value="P:rhythmic process"/>
    <property type="evidence" value="ECO:0007669"/>
    <property type="project" value="InterPro"/>
</dbReference>
<sequence>MKEPDPSRYVLRLFVTGQSVLSNRAIVNIRKICEENLAGRYELEVVDVSKHPEIAVAEQIVAAPTLIKQLPEPLRRFIGDMSQTERILVGLDVKKAGT</sequence>
<name>A0A512MEE6_9BACT</name>
<comment type="caution">
    <text evidence="2">The sequence shown here is derived from an EMBL/GenBank/DDBJ whole genome shotgun (WGS) entry which is preliminary data.</text>
</comment>
<dbReference type="AlphaFoldDB" id="A0A512MEE6"/>
<dbReference type="InterPro" id="IPR039022">
    <property type="entry name" value="KaiB-like"/>
</dbReference>
<evidence type="ECO:0000259" key="1">
    <source>
        <dbReference type="SMART" id="SM01248"/>
    </source>
</evidence>
<keyword evidence="3" id="KW-1185">Reference proteome</keyword>
<dbReference type="Gene3D" id="3.40.30.10">
    <property type="entry name" value="Glutaredoxin"/>
    <property type="match status" value="1"/>
</dbReference>
<dbReference type="InterPro" id="IPR011649">
    <property type="entry name" value="KaiB_domain"/>
</dbReference>
<feature type="domain" description="KaiB" evidence="1">
    <location>
        <begin position="12"/>
        <end position="93"/>
    </location>
</feature>
<dbReference type="EMBL" id="BKAG01000041">
    <property type="protein sequence ID" value="GEP45086.1"/>
    <property type="molecule type" value="Genomic_DNA"/>
</dbReference>
<accession>A0A512MEE6</accession>
<gene>
    <name evidence="2" type="primary">kaiB2</name>
    <name evidence="2" type="ORF">BGE01nite_43770</name>
</gene>
<evidence type="ECO:0000313" key="2">
    <source>
        <dbReference type="EMBL" id="GEP45086.1"/>
    </source>
</evidence>
<dbReference type="PANTHER" id="PTHR41709">
    <property type="entry name" value="KAIB-LIKE PROTEIN 1"/>
    <property type="match status" value="1"/>
</dbReference>